<protein>
    <recommendedName>
        <fullName evidence="1">C-type lectin domain-containing protein</fullName>
    </recommendedName>
</protein>
<evidence type="ECO:0000313" key="2">
    <source>
        <dbReference type="EMBL" id="KAG8228060.1"/>
    </source>
</evidence>
<name>A0A8K0K6C7_LADFU</name>
<dbReference type="PANTHER" id="PTHR22803">
    <property type="entry name" value="MANNOSE, PHOSPHOLIPASE, LECTIN RECEPTOR RELATED"/>
    <property type="match status" value="1"/>
</dbReference>
<dbReference type="InterPro" id="IPR016186">
    <property type="entry name" value="C-type_lectin-like/link_sf"/>
</dbReference>
<dbReference type="OrthoDB" id="7357196at2759"/>
<dbReference type="AlphaFoldDB" id="A0A8K0K6C7"/>
<dbReference type="InterPro" id="IPR001304">
    <property type="entry name" value="C-type_lectin-like"/>
</dbReference>
<dbReference type="Pfam" id="PF00059">
    <property type="entry name" value="Lectin_C"/>
    <property type="match status" value="1"/>
</dbReference>
<gene>
    <name evidence="2" type="ORF">J437_LFUL007230</name>
</gene>
<feature type="domain" description="C-type lectin" evidence="1">
    <location>
        <begin position="21"/>
        <end position="132"/>
    </location>
</feature>
<dbReference type="InterPro" id="IPR016187">
    <property type="entry name" value="CTDL_fold"/>
</dbReference>
<dbReference type="SUPFAM" id="SSF56436">
    <property type="entry name" value="C-type lectin-like"/>
    <property type="match status" value="1"/>
</dbReference>
<keyword evidence="3" id="KW-1185">Reference proteome</keyword>
<reference evidence="2" key="1">
    <citation type="submission" date="2013-04" db="EMBL/GenBank/DDBJ databases">
        <authorList>
            <person name="Qu J."/>
            <person name="Murali S.C."/>
            <person name="Bandaranaike D."/>
            <person name="Bellair M."/>
            <person name="Blankenburg K."/>
            <person name="Chao H."/>
            <person name="Dinh H."/>
            <person name="Doddapaneni H."/>
            <person name="Downs B."/>
            <person name="Dugan-Rocha S."/>
            <person name="Elkadiri S."/>
            <person name="Gnanaolivu R.D."/>
            <person name="Hernandez B."/>
            <person name="Javaid M."/>
            <person name="Jayaseelan J.C."/>
            <person name="Lee S."/>
            <person name="Li M."/>
            <person name="Ming W."/>
            <person name="Munidasa M."/>
            <person name="Muniz J."/>
            <person name="Nguyen L."/>
            <person name="Ongeri F."/>
            <person name="Osuji N."/>
            <person name="Pu L.-L."/>
            <person name="Puazo M."/>
            <person name="Qu C."/>
            <person name="Quiroz J."/>
            <person name="Raj R."/>
            <person name="Weissenberger G."/>
            <person name="Xin Y."/>
            <person name="Zou X."/>
            <person name="Han Y."/>
            <person name="Richards S."/>
            <person name="Worley K."/>
            <person name="Muzny D."/>
            <person name="Gibbs R."/>
        </authorList>
    </citation>
    <scope>NUCLEOTIDE SEQUENCE</scope>
    <source>
        <strain evidence="2">Sampled in the wild</strain>
    </source>
</reference>
<reference evidence="2" key="2">
    <citation type="submission" date="2017-10" db="EMBL/GenBank/DDBJ databases">
        <title>Ladona fulva Genome sequencing and assembly.</title>
        <authorList>
            <person name="Murali S."/>
            <person name="Richards S."/>
            <person name="Bandaranaike D."/>
            <person name="Bellair M."/>
            <person name="Blankenburg K."/>
            <person name="Chao H."/>
            <person name="Dinh H."/>
            <person name="Doddapaneni H."/>
            <person name="Dugan-Rocha S."/>
            <person name="Elkadiri S."/>
            <person name="Gnanaolivu R."/>
            <person name="Hernandez B."/>
            <person name="Skinner E."/>
            <person name="Javaid M."/>
            <person name="Lee S."/>
            <person name="Li M."/>
            <person name="Ming W."/>
            <person name="Munidasa M."/>
            <person name="Muniz J."/>
            <person name="Nguyen L."/>
            <person name="Hughes D."/>
            <person name="Osuji N."/>
            <person name="Pu L.-L."/>
            <person name="Puazo M."/>
            <person name="Qu C."/>
            <person name="Quiroz J."/>
            <person name="Raj R."/>
            <person name="Weissenberger G."/>
            <person name="Xin Y."/>
            <person name="Zou X."/>
            <person name="Han Y."/>
            <person name="Worley K."/>
            <person name="Muzny D."/>
            <person name="Gibbs R."/>
        </authorList>
    </citation>
    <scope>NUCLEOTIDE SEQUENCE</scope>
    <source>
        <strain evidence="2">Sampled in the wild</strain>
    </source>
</reference>
<proteinExistence type="predicted"/>
<dbReference type="CDD" id="cd00037">
    <property type="entry name" value="CLECT"/>
    <property type="match status" value="1"/>
</dbReference>
<dbReference type="EMBL" id="KZ308357">
    <property type="protein sequence ID" value="KAG8228060.1"/>
    <property type="molecule type" value="Genomic_DNA"/>
</dbReference>
<dbReference type="PROSITE" id="PS50041">
    <property type="entry name" value="C_TYPE_LECTIN_2"/>
    <property type="match status" value="1"/>
</dbReference>
<sequence length="154" mass="17345">MEVLPPQRSEGYEFFPGIGYYKLHTASENFVNASNICRNEGAHLAIINSEEEATVLTKMLQKGEYDIVWVGFHDPRKNRDFRTIFGTPLNETGFSKWKKGQPDGASKQFCGYFDPEGLGDVECEATFPSVMNFKPLPTLSLLGTNYLAFILSMM</sequence>
<evidence type="ECO:0000313" key="3">
    <source>
        <dbReference type="Proteomes" id="UP000792457"/>
    </source>
</evidence>
<dbReference type="SMART" id="SM00034">
    <property type="entry name" value="CLECT"/>
    <property type="match status" value="1"/>
</dbReference>
<comment type="caution">
    <text evidence="2">The sequence shown here is derived from an EMBL/GenBank/DDBJ whole genome shotgun (WGS) entry which is preliminary data.</text>
</comment>
<accession>A0A8K0K6C7</accession>
<evidence type="ECO:0000259" key="1">
    <source>
        <dbReference type="PROSITE" id="PS50041"/>
    </source>
</evidence>
<organism evidence="2 3">
    <name type="scientific">Ladona fulva</name>
    <name type="common">Scarce chaser dragonfly</name>
    <name type="synonym">Libellula fulva</name>
    <dbReference type="NCBI Taxonomy" id="123851"/>
    <lineage>
        <taxon>Eukaryota</taxon>
        <taxon>Metazoa</taxon>
        <taxon>Ecdysozoa</taxon>
        <taxon>Arthropoda</taxon>
        <taxon>Hexapoda</taxon>
        <taxon>Insecta</taxon>
        <taxon>Pterygota</taxon>
        <taxon>Palaeoptera</taxon>
        <taxon>Odonata</taxon>
        <taxon>Epiprocta</taxon>
        <taxon>Anisoptera</taxon>
        <taxon>Libelluloidea</taxon>
        <taxon>Libellulidae</taxon>
        <taxon>Ladona</taxon>
    </lineage>
</organism>
<dbReference type="InterPro" id="IPR050111">
    <property type="entry name" value="C-type_lectin/snaclec_domain"/>
</dbReference>
<dbReference type="Gene3D" id="3.10.100.10">
    <property type="entry name" value="Mannose-Binding Protein A, subunit A"/>
    <property type="match status" value="1"/>
</dbReference>
<dbReference type="Proteomes" id="UP000792457">
    <property type="component" value="Unassembled WGS sequence"/>
</dbReference>